<feature type="domain" description="Aminotransferase class I/classII large" evidence="9">
    <location>
        <begin position="208"/>
        <end position="568"/>
    </location>
</feature>
<evidence type="ECO:0000256" key="8">
    <source>
        <dbReference type="SAM" id="MobiDB-lite"/>
    </source>
</evidence>
<dbReference type="GO" id="GO:0030170">
    <property type="term" value="F:pyridoxal phosphate binding"/>
    <property type="evidence" value="ECO:0007669"/>
    <property type="project" value="InterPro"/>
</dbReference>
<dbReference type="AlphaFoldDB" id="A0A2T9ZAL8"/>
<organism evidence="10 11">
    <name type="scientific">Smittium megazygosporum</name>
    <dbReference type="NCBI Taxonomy" id="133381"/>
    <lineage>
        <taxon>Eukaryota</taxon>
        <taxon>Fungi</taxon>
        <taxon>Fungi incertae sedis</taxon>
        <taxon>Zoopagomycota</taxon>
        <taxon>Kickxellomycotina</taxon>
        <taxon>Harpellomycetes</taxon>
        <taxon>Harpellales</taxon>
        <taxon>Legeriomycetaceae</taxon>
        <taxon>Smittium</taxon>
    </lineage>
</organism>
<reference evidence="10 11" key="1">
    <citation type="journal article" date="2018" name="MBio">
        <title>Comparative Genomics Reveals the Core Gene Toolbox for the Fungus-Insect Symbiosis.</title>
        <authorList>
            <person name="Wang Y."/>
            <person name="Stata M."/>
            <person name="Wang W."/>
            <person name="Stajich J.E."/>
            <person name="White M.M."/>
            <person name="Moncalvo J.M."/>
        </authorList>
    </citation>
    <scope>NUCLEOTIDE SEQUENCE [LARGE SCALE GENOMIC DNA]</scope>
    <source>
        <strain evidence="10 11">SC-DP-2</strain>
    </source>
</reference>
<dbReference type="InterPro" id="IPR050087">
    <property type="entry name" value="AON_synthase_class-II"/>
</dbReference>
<comment type="cofactor">
    <cofactor evidence="1 7">
        <name>pyridoxal 5'-phosphate</name>
        <dbReference type="ChEBI" id="CHEBI:597326"/>
    </cofactor>
</comment>
<dbReference type="STRING" id="133381.A0A2T9ZAL8"/>
<dbReference type="PANTHER" id="PTHR13693">
    <property type="entry name" value="CLASS II AMINOTRANSFERASE/8-AMINO-7-OXONONANOATE SYNTHASE"/>
    <property type="match status" value="1"/>
</dbReference>
<dbReference type="PANTHER" id="PTHR13693:SF3">
    <property type="entry name" value="LD36009P"/>
    <property type="match status" value="1"/>
</dbReference>
<name>A0A2T9ZAL8_9FUNG</name>
<dbReference type="InterPro" id="IPR015422">
    <property type="entry name" value="PyrdxlP-dep_Trfase_small"/>
</dbReference>
<evidence type="ECO:0000259" key="9">
    <source>
        <dbReference type="Pfam" id="PF00155"/>
    </source>
</evidence>
<dbReference type="EC" id="2.3.1.50" evidence="3"/>
<proteinExistence type="inferred from homology"/>
<evidence type="ECO:0000256" key="7">
    <source>
        <dbReference type="RuleBase" id="RU003693"/>
    </source>
</evidence>
<evidence type="ECO:0000313" key="10">
    <source>
        <dbReference type="EMBL" id="PVV01624.1"/>
    </source>
</evidence>
<dbReference type="InterPro" id="IPR001917">
    <property type="entry name" value="Aminotrans_II_pyridoxalP_BS"/>
</dbReference>
<dbReference type="Gene3D" id="3.90.1150.10">
    <property type="entry name" value="Aspartate Aminotransferase, domain 1"/>
    <property type="match status" value="1"/>
</dbReference>
<keyword evidence="4" id="KW-0808">Transferase</keyword>
<sequence>MIEGPIAESLTLETVPIQDHQFPEFDNHIDHFADHSENLLSPSPTLEEHTDAKRLSPSPSLEPQAAFSKEHNLLDSNPAVNSASPTFAPTPTPEDLKAVESEVQMEKAPLFTLITTYAGFLLLITLAHVRDFFGKLFYSKQYVALYEQNGYAPIISDFESLWNRRLYTRISDVLNVPITGVAGGYVNLLERVSNDHNRTFRFTGRKTQMLNLASYNYLGFAQSTGYCADQVEQKINELGLTSCTSRAHGGYTSLLAEAEAVTAEFLGVEDSIIISMGYATNSSVLPAVVSKGCLIISDSLNHSSLVSGSRLSGASISVFKHNDVSDLERVLRTSIAQGQPRTHRPWRKILVVVEGLYSMEGEICNLKGIIQLKRKYNFYLFVDEAHSIGAVGPHGKGVCDHFGLDPKDVDLLMGTFTKSFGAVGGYIAGKKPIIDRLRLFAHSSVYAETMPVPVLEQCLSSLRLLMDAVPEHAGEGKQKIDQLASNSEFFMRRLKEMGFMVLGSKGSPVVPVLLFNPGKIQAFSHECRRRKIAVVVVSYPATPIISGRVRFCLSASHSRKDIEYALECIDEIGDILGIKLLKNINQ</sequence>
<dbReference type="PROSITE" id="PS00599">
    <property type="entry name" value="AA_TRANSFER_CLASS_2"/>
    <property type="match status" value="1"/>
</dbReference>
<accession>A0A2T9ZAL8</accession>
<dbReference type="GO" id="GO:0004758">
    <property type="term" value="F:serine C-palmitoyltransferase activity"/>
    <property type="evidence" value="ECO:0007669"/>
    <property type="project" value="UniProtKB-EC"/>
</dbReference>
<comment type="caution">
    <text evidence="10">The sequence shown here is derived from an EMBL/GenBank/DDBJ whole genome shotgun (WGS) entry which is preliminary data.</text>
</comment>
<evidence type="ECO:0000256" key="2">
    <source>
        <dbReference type="ARBA" id="ARBA00008392"/>
    </source>
</evidence>
<comment type="catalytic activity">
    <reaction evidence="6">
        <text>L-serine + hexadecanoyl-CoA + H(+) = 3-oxosphinganine + CO2 + CoA</text>
        <dbReference type="Rhea" id="RHEA:14761"/>
        <dbReference type="ChEBI" id="CHEBI:15378"/>
        <dbReference type="ChEBI" id="CHEBI:16526"/>
        <dbReference type="ChEBI" id="CHEBI:33384"/>
        <dbReference type="ChEBI" id="CHEBI:57287"/>
        <dbReference type="ChEBI" id="CHEBI:57379"/>
        <dbReference type="ChEBI" id="CHEBI:58299"/>
        <dbReference type="EC" id="2.3.1.50"/>
    </reaction>
</comment>
<protein>
    <recommendedName>
        <fullName evidence="3">serine C-palmitoyltransferase</fullName>
        <ecNumber evidence="3">2.3.1.50</ecNumber>
    </recommendedName>
</protein>
<keyword evidence="5 7" id="KW-0663">Pyridoxal phosphate</keyword>
<dbReference type="Gene3D" id="3.40.640.10">
    <property type="entry name" value="Type I PLP-dependent aspartate aminotransferase-like (Major domain)"/>
    <property type="match status" value="1"/>
</dbReference>
<dbReference type="GO" id="GO:0046513">
    <property type="term" value="P:ceramide biosynthetic process"/>
    <property type="evidence" value="ECO:0007669"/>
    <property type="project" value="TreeGrafter"/>
</dbReference>
<evidence type="ECO:0000256" key="6">
    <source>
        <dbReference type="ARBA" id="ARBA00048528"/>
    </source>
</evidence>
<dbReference type="GO" id="GO:0016020">
    <property type="term" value="C:membrane"/>
    <property type="evidence" value="ECO:0007669"/>
    <property type="project" value="GOC"/>
</dbReference>
<dbReference type="SUPFAM" id="SSF53383">
    <property type="entry name" value="PLP-dependent transferases"/>
    <property type="match status" value="1"/>
</dbReference>
<dbReference type="Proteomes" id="UP000245609">
    <property type="component" value="Unassembled WGS sequence"/>
</dbReference>
<comment type="similarity">
    <text evidence="2 7">Belongs to the class-II pyridoxal-phosphate-dependent aminotransferase family.</text>
</comment>
<dbReference type="GO" id="GO:0046512">
    <property type="term" value="P:sphingosine biosynthetic process"/>
    <property type="evidence" value="ECO:0007669"/>
    <property type="project" value="TreeGrafter"/>
</dbReference>
<gene>
    <name evidence="10" type="ORF">BB560_003949</name>
</gene>
<evidence type="ECO:0000256" key="1">
    <source>
        <dbReference type="ARBA" id="ARBA00001933"/>
    </source>
</evidence>
<evidence type="ECO:0000313" key="11">
    <source>
        <dbReference type="Proteomes" id="UP000245609"/>
    </source>
</evidence>
<dbReference type="OrthoDB" id="65434at2759"/>
<feature type="region of interest" description="Disordered" evidence="8">
    <location>
        <begin position="36"/>
        <end position="63"/>
    </location>
</feature>
<dbReference type="InterPro" id="IPR004839">
    <property type="entry name" value="Aminotransferase_I/II_large"/>
</dbReference>
<evidence type="ECO:0000256" key="5">
    <source>
        <dbReference type="ARBA" id="ARBA00022898"/>
    </source>
</evidence>
<dbReference type="InterPro" id="IPR015421">
    <property type="entry name" value="PyrdxlP-dep_Trfase_major"/>
</dbReference>
<dbReference type="GO" id="GO:0017059">
    <property type="term" value="C:serine palmitoyltransferase complex"/>
    <property type="evidence" value="ECO:0007669"/>
    <property type="project" value="TreeGrafter"/>
</dbReference>
<keyword evidence="11" id="KW-1185">Reference proteome</keyword>
<evidence type="ECO:0000256" key="3">
    <source>
        <dbReference type="ARBA" id="ARBA00013220"/>
    </source>
</evidence>
<dbReference type="Pfam" id="PF00155">
    <property type="entry name" value="Aminotran_1_2"/>
    <property type="match status" value="1"/>
</dbReference>
<evidence type="ECO:0000256" key="4">
    <source>
        <dbReference type="ARBA" id="ARBA00022679"/>
    </source>
</evidence>
<dbReference type="InterPro" id="IPR015424">
    <property type="entry name" value="PyrdxlP-dep_Trfase"/>
</dbReference>
<dbReference type="EMBL" id="MBFS01000933">
    <property type="protein sequence ID" value="PVV01624.1"/>
    <property type="molecule type" value="Genomic_DNA"/>
</dbReference>
<dbReference type="CDD" id="cd06454">
    <property type="entry name" value="KBL_like"/>
    <property type="match status" value="1"/>
</dbReference>